<feature type="non-terminal residue" evidence="1">
    <location>
        <position position="87"/>
    </location>
</feature>
<accession>A0A699XKB3</accession>
<feature type="non-terminal residue" evidence="1">
    <location>
        <position position="1"/>
    </location>
</feature>
<dbReference type="AlphaFoldDB" id="A0A699XKB3"/>
<proteinExistence type="predicted"/>
<gene>
    <name evidence="1" type="ORF">Tci_928903</name>
</gene>
<dbReference type="EMBL" id="BKCJ011835040">
    <property type="protein sequence ID" value="GFD56934.1"/>
    <property type="molecule type" value="Genomic_DNA"/>
</dbReference>
<evidence type="ECO:0000313" key="1">
    <source>
        <dbReference type="EMBL" id="GFD56934.1"/>
    </source>
</evidence>
<reference evidence="1" key="1">
    <citation type="journal article" date="2019" name="Sci. Rep.">
        <title>Draft genome of Tanacetum cinerariifolium, the natural source of mosquito coil.</title>
        <authorList>
            <person name="Yamashiro T."/>
            <person name="Shiraishi A."/>
            <person name="Satake H."/>
            <person name="Nakayama K."/>
        </authorList>
    </citation>
    <scope>NUCLEOTIDE SEQUENCE</scope>
</reference>
<comment type="caution">
    <text evidence="1">The sequence shown here is derived from an EMBL/GenBank/DDBJ whole genome shotgun (WGS) entry which is preliminary data.</text>
</comment>
<organism evidence="1">
    <name type="scientific">Tanacetum cinerariifolium</name>
    <name type="common">Dalmatian daisy</name>
    <name type="synonym">Chrysanthemum cinerariifolium</name>
    <dbReference type="NCBI Taxonomy" id="118510"/>
    <lineage>
        <taxon>Eukaryota</taxon>
        <taxon>Viridiplantae</taxon>
        <taxon>Streptophyta</taxon>
        <taxon>Embryophyta</taxon>
        <taxon>Tracheophyta</taxon>
        <taxon>Spermatophyta</taxon>
        <taxon>Magnoliopsida</taxon>
        <taxon>eudicotyledons</taxon>
        <taxon>Gunneridae</taxon>
        <taxon>Pentapetalae</taxon>
        <taxon>asterids</taxon>
        <taxon>campanulids</taxon>
        <taxon>Asterales</taxon>
        <taxon>Asteraceae</taxon>
        <taxon>Asteroideae</taxon>
        <taxon>Anthemideae</taxon>
        <taxon>Anthemidinae</taxon>
        <taxon>Tanacetum</taxon>
    </lineage>
</organism>
<name>A0A699XKB3_TANCI</name>
<protein>
    <submittedName>
        <fullName evidence="1">Uncharacterized protein</fullName>
    </submittedName>
</protein>
<sequence length="87" mass="10423">EEIAKIHAEEELQQMIEGLDSSNETIAKHLEEYDQAAAELIIRERIELISELVKYQDYHSKILQYQAQQRKTRTKKQKRDFYMAVIR</sequence>